<evidence type="ECO:0000256" key="1">
    <source>
        <dbReference type="SAM" id="MobiDB-lite"/>
    </source>
</evidence>
<protein>
    <submittedName>
        <fullName evidence="2">Uncharacterized protein</fullName>
    </submittedName>
</protein>
<dbReference type="RefSeq" id="WP_209313140.1">
    <property type="nucleotide sequence ID" value="NZ_JAAVJD010000356.1"/>
</dbReference>
<gene>
    <name evidence="2" type="ORF">HCN56_24330</name>
</gene>
<organism evidence="2 3">
    <name type="scientific">Streptomyces lonarensis</name>
    <dbReference type="NCBI Taxonomy" id="700599"/>
    <lineage>
        <taxon>Bacteria</taxon>
        <taxon>Bacillati</taxon>
        <taxon>Actinomycetota</taxon>
        <taxon>Actinomycetes</taxon>
        <taxon>Kitasatosporales</taxon>
        <taxon>Streptomycetaceae</taxon>
        <taxon>Streptomyces</taxon>
    </lineage>
</organism>
<dbReference type="Proteomes" id="UP000578686">
    <property type="component" value="Unassembled WGS sequence"/>
</dbReference>
<name>A0A7X6D5L8_9ACTN</name>
<dbReference type="AlphaFoldDB" id="A0A7X6D5L8"/>
<feature type="non-terminal residue" evidence="2">
    <location>
        <position position="1"/>
    </location>
</feature>
<proteinExistence type="predicted"/>
<reference evidence="2 3" key="1">
    <citation type="submission" date="2020-03" db="EMBL/GenBank/DDBJ databases">
        <title>Draft genome of Streptomyces sp. ventii, isolated from the Axial Seamount in the Pacific Ocean, and resequencing of the two type strains Streptomyces lonarensis strain NCL 716 and Streptomyces bohaiensis strain 11A07.</title>
        <authorList>
            <person name="Loughran R.M."/>
            <person name="Pfannmuller K.M."/>
            <person name="Wasson B.J."/>
            <person name="Deadmond M.C."/>
            <person name="Paddock B.E."/>
            <person name="Koyack M.J."/>
            <person name="Gallegos D.A."/>
            <person name="Mitchell E.A."/>
            <person name="Ushijima B."/>
            <person name="Saw J.H."/>
            <person name="Mcphail K.L."/>
            <person name="Videau P."/>
        </authorList>
    </citation>
    <scope>NUCLEOTIDE SEQUENCE [LARGE SCALE GENOMIC DNA]</scope>
    <source>
        <strain evidence="2 3">NCL716</strain>
    </source>
</reference>
<evidence type="ECO:0000313" key="2">
    <source>
        <dbReference type="EMBL" id="NJQ08615.1"/>
    </source>
</evidence>
<feature type="region of interest" description="Disordered" evidence="1">
    <location>
        <begin position="111"/>
        <end position="143"/>
    </location>
</feature>
<feature type="non-terminal residue" evidence="2">
    <location>
        <position position="1228"/>
    </location>
</feature>
<dbReference type="EMBL" id="JAAVJD010000356">
    <property type="protein sequence ID" value="NJQ08615.1"/>
    <property type="molecule type" value="Genomic_DNA"/>
</dbReference>
<keyword evidence="3" id="KW-1185">Reference proteome</keyword>
<evidence type="ECO:0000313" key="3">
    <source>
        <dbReference type="Proteomes" id="UP000578686"/>
    </source>
</evidence>
<sequence>LRQPTEHEFFAQLTNTWLGTNAGHDRYTGLPMHNTQQWVHDFVHRTTTHQPTHHPDNAPPWHETQQHTQQLIPLLTELYGTTRNPDLTTPNPRDTTRTEDHTWAAFRTLLDPHTTTDTTHTPTPAPRITTTSTSTTTPLAAPTPHTTDTLANLLADTTGPDITSYEHHDELVATLADLKAAFEPHQYDLVAITRQIFGLPGDAPVGRAEIIAALHWSGQAHTHNQAHTVADIAAYVRVQTDPVTLAQSHIDHNVPELSGWATDPGSVSAYSRLADWGNIWAGPRQAGYPGGRAFIAQMSANNFRYLQDQVGPREAWHQGVLDRLEQALKGRVLHHYTTADRIETMLVPGGGGVLKSKAQLMSESAGTAANNTPPFDQVEFANDAFVFFFLADPNAPFRDSRFGSGGSGPVRVALPQHSLTDSGWIMLTDFHDREWPTLRTDAEGNLLSYRRDTANQANSPEARLADAQWKIAGIWAHGNEALDIKAKILSGDISQILRNDPDSFDSAALEKIIMFTELNKEIREKLRAAGTWDALQQHSADREKHLNNSLRFDQQVRRYWPQMLYSAVSNWAYPMGGGKTRHIDGSARSGKEPARLAGQFSDTTDFLDNNVLAGAHIVPGLALRALLEIQRIEQRGGNQALVDRLKNMTGDQLVDTLMKDFIRPQAMVPGPVPITRDNVQRPPTSTTALAAPGPHTSDTFKDLLADAAGPDITSYAYYGELIQTLGDVKSAFEPHQYNLEAITRQILGMKADAPVGMADIIEALEWSGQAHMHNEAGTVADIASYVLDMKTQPNSPRSEVDEAALAQQHIEQHIPELATWADTPAADAAYAHMTRDGNLWSTVRTSQVQGRALIAQMSLENLRDLNNEIGTAQDWRQDVRTRLEQALSNRVLHHYTTADRVTTMLAPGNEGDSGGMKSYRQISVEANGAVANNTPAFDQVEFANDAFVFFFLADPNAPFRDSRFGSGGSGPARITVPQSRLTDSGWLMVTDFLDREWPTLRADADGNLLSYRRDAPPQTASPETRMGAAQQEIADIWNDGVGFLNREADVLSFHLSGAFHTTSDRLDAATTARIVRFAEVNKEIRAKLRATDAWDTLQQQIETLEVNRSTGARFDRQVRRWYPDITPFFDYATDGGTTRHIDGEARDGKESARANNQFTDRADHLRHNILAGPHVVPGLAARGVLEILRIERQGGNQALVDRLKNMTGDQLVDTLMKDFIRPQVMVPG</sequence>
<accession>A0A7X6D5L8</accession>
<comment type="caution">
    <text evidence="2">The sequence shown here is derived from an EMBL/GenBank/DDBJ whole genome shotgun (WGS) entry which is preliminary data.</text>
</comment>